<sequence length="117" mass="13147">MNMTSAHLIWVSDGYDRCQGSYTISCYAGLCPPMYRCTSGRCCPAVGAVAYPSFSYHYRIPVYKTSYNRFGRCPVFYGRMVPAVFRRDSCLTTAHCPLGMTCCLTLTGRQCLYARSL</sequence>
<gene>
    <name evidence="2" type="ORF">D917_04585</name>
</gene>
<evidence type="ECO:0000313" key="3">
    <source>
        <dbReference type="Proteomes" id="UP000243006"/>
    </source>
</evidence>
<name>A0A1Y3E9J0_9BILA</name>
<dbReference type="Gene3D" id="4.10.75.10">
    <property type="entry name" value="Elafin-like"/>
    <property type="match status" value="1"/>
</dbReference>
<dbReference type="InterPro" id="IPR008197">
    <property type="entry name" value="WAP_dom"/>
</dbReference>
<dbReference type="GO" id="GO:0005576">
    <property type="term" value="C:extracellular region"/>
    <property type="evidence" value="ECO:0007669"/>
    <property type="project" value="InterPro"/>
</dbReference>
<evidence type="ECO:0000313" key="2">
    <source>
        <dbReference type="EMBL" id="OUC39828.1"/>
    </source>
</evidence>
<accession>A0A1Y3E9J0</accession>
<dbReference type="SUPFAM" id="SSF57256">
    <property type="entry name" value="Elafin-like"/>
    <property type="match status" value="1"/>
</dbReference>
<dbReference type="Pfam" id="PF00095">
    <property type="entry name" value="WAP"/>
    <property type="match status" value="1"/>
</dbReference>
<organism evidence="2 3">
    <name type="scientific">Trichinella nativa</name>
    <dbReference type="NCBI Taxonomy" id="6335"/>
    <lineage>
        <taxon>Eukaryota</taxon>
        <taxon>Metazoa</taxon>
        <taxon>Ecdysozoa</taxon>
        <taxon>Nematoda</taxon>
        <taxon>Enoplea</taxon>
        <taxon>Dorylaimia</taxon>
        <taxon>Trichinellida</taxon>
        <taxon>Trichinellidae</taxon>
        <taxon>Trichinella</taxon>
    </lineage>
</organism>
<dbReference type="AlphaFoldDB" id="A0A1Y3E9J0"/>
<dbReference type="InterPro" id="IPR036645">
    <property type="entry name" value="Elafin-like_sf"/>
</dbReference>
<reference evidence="2 3" key="1">
    <citation type="submission" date="2015-04" db="EMBL/GenBank/DDBJ databases">
        <title>Draft genome of the roundworm Trichinella nativa.</title>
        <authorList>
            <person name="Mitreva M."/>
        </authorList>
    </citation>
    <scope>NUCLEOTIDE SEQUENCE [LARGE SCALE GENOMIC DNA]</scope>
    <source>
        <strain evidence="2 3">ISS45</strain>
    </source>
</reference>
<dbReference type="GO" id="GO:0030414">
    <property type="term" value="F:peptidase inhibitor activity"/>
    <property type="evidence" value="ECO:0007669"/>
    <property type="project" value="InterPro"/>
</dbReference>
<proteinExistence type="predicted"/>
<feature type="domain" description="WAP" evidence="1">
    <location>
        <begin position="71"/>
        <end position="112"/>
    </location>
</feature>
<protein>
    <submittedName>
        <fullName evidence="2">WAP-type 'four-disulfide core</fullName>
    </submittedName>
</protein>
<evidence type="ECO:0000259" key="1">
    <source>
        <dbReference type="Pfam" id="PF00095"/>
    </source>
</evidence>
<comment type="caution">
    <text evidence="2">The sequence shown here is derived from an EMBL/GenBank/DDBJ whole genome shotgun (WGS) entry which is preliminary data.</text>
</comment>
<dbReference type="EMBL" id="LVZM01023649">
    <property type="protein sequence ID" value="OUC39828.1"/>
    <property type="molecule type" value="Genomic_DNA"/>
</dbReference>
<dbReference type="Proteomes" id="UP000243006">
    <property type="component" value="Unassembled WGS sequence"/>
</dbReference>